<evidence type="ECO:0000256" key="1">
    <source>
        <dbReference type="SAM" id="Phobius"/>
    </source>
</evidence>
<gene>
    <name evidence="3" type="ORF">HH212_20675</name>
</gene>
<keyword evidence="1" id="KW-1133">Transmembrane helix</keyword>
<keyword evidence="4" id="KW-1185">Reference proteome</keyword>
<keyword evidence="2" id="KW-0732">Signal</keyword>
<keyword evidence="1" id="KW-0472">Membrane</keyword>
<dbReference type="EMBL" id="CP051685">
    <property type="protein sequence ID" value="QJE02133.1"/>
    <property type="molecule type" value="Genomic_DNA"/>
</dbReference>
<protein>
    <submittedName>
        <fullName evidence="3">PEP-CTERM sorting domain-containing protein</fullName>
    </submittedName>
</protein>
<dbReference type="RefSeq" id="WP_170204220.1">
    <property type="nucleotide sequence ID" value="NZ_CP051685.1"/>
</dbReference>
<reference evidence="3 4" key="1">
    <citation type="submission" date="2020-04" db="EMBL/GenBank/DDBJ databases">
        <title>Genome sequencing of novel species.</title>
        <authorList>
            <person name="Heo J."/>
            <person name="Kim S.-J."/>
            <person name="Kim J.-S."/>
            <person name="Hong S.-B."/>
            <person name="Kwon S.-W."/>
        </authorList>
    </citation>
    <scope>NUCLEOTIDE SEQUENCE [LARGE SCALE GENOMIC DNA]</scope>
    <source>
        <strain evidence="3 4">GN2-R2</strain>
    </source>
</reference>
<evidence type="ECO:0000313" key="3">
    <source>
        <dbReference type="EMBL" id="QJE02133.1"/>
    </source>
</evidence>
<feature type="chain" id="PRO_5031536386" evidence="2">
    <location>
        <begin position="23"/>
        <end position="260"/>
    </location>
</feature>
<name>A0A7Z2VZQ7_9BURK</name>
<keyword evidence="1" id="KW-0812">Transmembrane</keyword>
<dbReference type="AlphaFoldDB" id="A0A7Z2VZQ7"/>
<dbReference type="InterPro" id="IPR013424">
    <property type="entry name" value="Ice-binding_C"/>
</dbReference>
<sequence>MKHTIKFACATLACLAGASAQAGGISDVGVNAYWGSDSHNLGDVIGGSVYDIQGATITRAGTVLTIAIATSFAGHAGVESTQARNGIGYGDVFLADTWNPYGTDSHHEKDNASNGTLWDYGFSLDNRWSNTGGTFKLYQLNGATNAANIKNSESFMSCALGSACYYRNGQATAVNTASKTVKDTGLTGTWSVTADKALTFTINLASSELLNYSSFAMHWGETCQNDVIEGVTTVVPAPGSAALLAIGLGGLLVARRRRRA</sequence>
<dbReference type="Proteomes" id="UP000502415">
    <property type="component" value="Chromosome"/>
</dbReference>
<feature type="transmembrane region" description="Helical" evidence="1">
    <location>
        <begin position="234"/>
        <end position="254"/>
    </location>
</feature>
<accession>A0A7Z2VZQ7</accession>
<feature type="signal peptide" evidence="2">
    <location>
        <begin position="1"/>
        <end position="22"/>
    </location>
</feature>
<evidence type="ECO:0000313" key="4">
    <source>
        <dbReference type="Proteomes" id="UP000502415"/>
    </source>
</evidence>
<organism evidence="3 4">
    <name type="scientific">Massilia forsythiae</name>
    <dbReference type="NCBI Taxonomy" id="2728020"/>
    <lineage>
        <taxon>Bacteria</taxon>
        <taxon>Pseudomonadati</taxon>
        <taxon>Pseudomonadota</taxon>
        <taxon>Betaproteobacteria</taxon>
        <taxon>Burkholderiales</taxon>
        <taxon>Oxalobacteraceae</taxon>
        <taxon>Telluria group</taxon>
        <taxon>Massilia</taxon>
    </lineage>
</organism>
<dbReference type="KEGG" id="mfy:HH212_20675"/>
<proteinExistence type="predicted"/>
<dbReference type="NCBIfam" id="TIGR02595">
    <property type="entry name" value="PEP_CTERM"/>
    <property type="match status" value="1"/>
</dbReference>
<evidence type="ECO:0000256" key="2">
    <source>
        <dbReference type="SAM" id="SignalP"/>
    </source>
</evidence>